<name>A0ABV8T049_9GAMM</name>
<dbReference type="Pfam" id="PF13193">
    <property type="entry name" value="AMP-binding_C"/>
    <property type="match status" value="1"/>
</dbReference>
<dbReference type="SUPFAM" id="SSF56801">
    <property type="entry name" value="Acetyl-CoA synthetase-like"/>
    <property type="match status" value="1"/>
</dbReference>
<dbReference type="GO" id="GO:0016874">
    <property type="term" value="F:ligase activity"/>
    <property type="evidence" value="ECO:0007669"/>
    <property type="project" value="UniProtKB-KW"/>
</dbReference>
<keyword evidence="3" id="KW-0436">Ligase</keyword>
<dbReference type="Proteomes" id="UP001595904">
    <property type="component" value="Unassembled WGS sequence"/>
</dbReference>
<dbReference type="PANTHER" id="PTHR43767:SF10">
    <property type="entry name" value="SURFACTIN SYNTHASE SUBUNIT 1"/>
    <property type="match status" value="1"/>
</dbReference>
<reference evidence="4" key="1">
    <citation type="journal article" date="2019" name="Int. J. Syst. Evol. Microbiol.">
        <title>The Global Catalogue of Microorganisms (GCM) 10K type strain sequencing project: providing services to taxonomists for standard genome sequencing and annotation.</title>
        <authorList>
            <consortium name="The Broad Institute Genomics Platform"/>
            <consortium name="The Broad Institute Genome Sequencing Center for Infectious Disease"/>
            <person name="Wu L."/>
            <person name="Ma J."/>
        </authorList>
    </citation>
    <scope>NUCLEOTIDE SEQUENCE [LARGE SCALE GENOMIC DNA]</scope>
    <source>
        <strain evidence="4">CGMCC 1.10759</strain>
    </source>
</reference>
<dbReference type="InterPro" id="IPR042099">
    <property type="entry name" value="ANL_N_sf"/>
</dbReference>
<feature type="domain" description="AMP-dependent synthetase/ligase" evidence="1">
    <location>
        <begin position="8"/>
        <end position="366"/>
    </location>
</feature>
<organism evidence="3 4">
    <name type="scientific">Steroidobacter flavus</name>
    <dbReference type="NCBI Taxonomy" id="1842136"/>
    <lineage>
        <taxon>Bacteria</taxon>
        <taxon>Pseudomonadati</taxon>
        <taxon>Pseudomonadota</taxon>
        <taxon>Gammaproteobacteria</taxon>
        <taxon>Steroidobacterales</taxon>
        <taxon>Steroidobacteraceae</taxon>
        <taxon>Steroidobacter</taxon>
    </lineage>
</organism>
<accession>A0ABV8T049</accession>
<dbReference type="Gene3D" id="3.40.50.12780">
    <property type="entry name" value="N-terminal domain of ligase-like"/>
    <property type="match status" value="1"/>
</dbReference>
<dbReference type="EMBL" id="JBHSDU010000015">
    <property type="protein sequence ID" value="MFC4313291.1"/>
    <property type="molecule type" value="Genomic_DNA"/>
</dbReference>
<sequence length="517" mass="55737">MNLLHDLFDVSAERFPNNEALRSRGNTITYADLQRRSHSLAAALRSQGVGRGDRVAVYLQNRAVVIETALACSRLGAIFVPVNPLLKARQLEYVLNDAGATALIASQTAAVLVEDSIPRCPSISTVVWCDAAQEASAGLRYDRLITDDVRVQSPAIENDPAALLYTSGSTGRPKGVVVSHRNLVSGALTVSGYLKNTSSDRVLVALPLSFDYGLSQVTTAFAVGACAVLTNFSLPAALLQDMVSERITALAGVPTMWMHLAAAEWPEAVVKSLRYITNSGGALPVSVIKNLQARLPNTQIFCMYGLTEAFRSTYLEPSQLEQHLGSIGKAIPGQEILVLDADGNECAPGEVGELVHRGSLVTLGYWNDVQLTQQRFRPLPKRLSQLTRDETAVWSGDLVKTDAAGFIYFIGRRDNLIKSSGYRISPSEIEEVIAELPKIVESAVVGLPDDNLGQRVVVAAVVAADAPADMSERIRQHCRMQLPAYMVPAEVHVMSQLPRNANGKCDRGALAAMLGAH</sequence>
<evidence type="ECO:0000313" key="4">
    <source>
        <dbReference type="Proteomes" id="UP001595904"/>
    </source>
</evidence>
<dbReference type="InterPro" id="IPR020845">
    <property type="entry name" value="AMP-binding_CS"/>
</dbReference>
<keyword evidence="4" id="KW-1185">Reference proteome</keyword>
<dbReference type="InterPro" id="IPR050237">
    <property type="entry name" value="ATP-dep_AMP-bd_enzyme"/>
</dbReference>
<dbReference type="InterPro" id="IPR000873">
    <property type="entry name" value="AMP-dep_synth/lig_dom"/>
</dbReference>
<dbReference type="Pfam" id="PF00501">
    <property type="entry name" value="AMP-binding"/>
    <property type="match status" value="1"/>
</dbReference>
<dbReference type="NCBIfam" id="TIGR03098">
    <property type="entry name" value="ligase_PEP_1"/>
    <property type="match status" value="1"/>
</dbReference>
<dbReference type="PROSITE" id="PS00455">
    <property type="entry name" value="AMP_BINDING"/>
    <property type="match status" value="1"/>
</dbReference>
<feature type="domain" description="AMP-binding enzyme C-terminal" evidence="2">
    <location>
        <begin position="428"/>
        <end position="504"/>
    </location>
</feature>
<dbReference type="InterPro" id="IPR025110">
    <property type="entry name" value="AMP-bd_C"/>
</dbReference>
<gene>
    <name evidence="3" type="ORF">ACFPN2_29700</name>
</gene>
<dbReference type="Gene3D" id="3.30.300.30">
    <property type="match status" value="1"/>
</dbReference>
<dbReference type="InterPro" id="IPR045851">
    <property type="entry name" value="AMP-bd_C_sf"/>
</dbReference>
<dbReference type="RefSeq" id="WP_380603474.1">
    <property type="nucleotide sequence ID" value="NZ_JBHSDU010000015.1"/>
</dbReference>
<comment type="caution">
    <text evidence="3">The sequence shown here is derived from an EMBL/GenBank/DDBJ whole genome shotgun (WGS) entry which is preliminary data.</text>
</comment>
<dbReference type="PANTHER" id="PTHR43767">
    <property type="entry name" value="LONG-CHAIN-FATTY-ACID--COA LIGASE"/>
    <property type="match status" value="1"/>
</dbReference>
<proteinExistence type="predicted"/>
<evidence type="ECO:0000259" key="1">
    <source>
        <dbReference type="Pfam" id="PF00501"/>
    </source>
</evidence>
<evidence type="ECO:0000259" key="2">
    <source>
        <dbReference type="Pfam" id="PF13193"/>
    </source>
</evidence>
<evidence type="ECO:0000313" key="3">
    <source>
        <dbReference type="EMBL" id="MFC4313291.1"/>
    </source>
</evidence>
<dbReference type="InterPro" id="IPR017529">
    <property type="entry name" value="AcylCoA_ligase_PEP_1"/>
</dbReference>
<protein>
    <submittedName>
        <fullName evidence="3">Acyl-CoA ligase (AMP-forming), exosortase A system-associated</fullName>
    </submittedName>
</protein>